<keyword evidence="3" id="KW-1185">Reference proteome</keyword>
<dbReference type="Proteomes" id="UP000746747">
    <property type="component" value="Unassembled WGS sequence"/>
</dbReference>
<dbReference type="EMBL" id="CAKAEH010000056">
    <property type="protein sequence ID" value="CAG9529677.1"/>
    <property type="molecule type" value="Genomic_DNA"/>
</dbReference>
<feature type="transmembrane region" description="Helical" evidence="1">
    <location>
        <begin position="6"/>
        <end position="22"/>
    </location>
</feature>
<protein>
    <submittedName>
        <fullName evidence="2">Uncharacterized protein</fullName>
    </submittedName>
</protein>
<gene>
    <name evidence="2" type="ORF">CJOHNSTONI_LOCUS236</name>
</gene>
<keyword evidence="1" id="KW-0812">Transmembrane</keyword>
<dbReference type="OrthoDB" id="5847691at2759"/>
<dbReference type="AlphaFoldDB" id="A0A8J2LTI8"/>
<reference evidence="2" key="1">
    <citation type="submission" date="2021-09" db="EMBL/GenBank/DDBJ databases">
        <authorList>
            <consortium name="Pathogen Informatics"/>
        </authorList>
    </citation>
    <scope>NUCLEOTIDE SEQUENCE</scope>
</reference>
<accession>A0A8J2LTI8</accession>
<sequence>MTVLDAVLAVAFILFIWFLFGWHGTRRNNSIETGSLEIQTVIPTSNFKFTFEKGKIEMEDMNAQNLSQISKMDIPHTGNSWKSNKISSTQDSNINSLAIIGTNNSTIQESQNTQDSGTIRKEDDSLAGIDTRSKSVYFSTRVLSECNLKIFPSLEYAIVSENLDNASIDEAKSAIPAEDAFSVVSLPSLETGITATDMTAEVPSAMRAVSVIELDSQLEVDNPITEDMIESVHDKQLTLQSKTATNATCKAHLKTECSITKLRSSDTISVLDTDTDLNMEIDSTSDYMLMEKYLSNNYYISDSEFTTNTEITQKKLDEIVTAEEVSSLSSSFITIDYEPAITESEAYLRAN</sequence>
<keyword evidence="1" id="KW-1133">Transmembrane helix</keyword>
<name>A0A8J2LTI8_9BILA</name>
<evidence type="ECO:0000313" key="3">
    <source>
        <dbReference type="Proteomes" id="UP000746747"/>
    </source>
</evidence>
<evidence type="ECO:0000256" key="1">
    <source>
        <dbReference type="SAM" id="Phobius"/>
    </source>
</evidence>
<organism evidence="2 3">
    <name type="scientific">Cercopithifilaria johnstoni</name>
    <dbReference type="NCBI Taxonomy" id="2874296"/>
    <lineage>
        <taxon>Eukaryota</taxon>
        <taxon>Metazoa</taxon>
        <taxon>Ecdysozoa</taxon>
        <taxon>Nematoda</taxon>
        <taxon>Chromadorea</taxon>
        <taxon>Rhabditida</taxon>
        <taxon>Spirurina</taxon>
        <taxon>Spiruromorpha</taxon>
        <taxon>Filarioidea</taxon>
        <taxon>Onchocercidae</taxon>
        <taxon>Cercopithifilaria</taxon>
    </lineage>
</organism>
<keyword evidence="1" id="KW-0472">Membrane</keyword>
<evidence type="ECO:0000313" key="2">
    <source>
        <dbReference type="EMBL" id="CAG9529677.1"/>
    </source>
</evidence>
<proteinExistence type="predicted"/>
<comment type="caution">
    <text evidence="2">The sequence shown here is derived from an EMBL/GenBank/DDBJ whole genome shotgun (WGS) entry which is preliminary data.</text>
</comment>